<sequence length="102" mass="10828">MDFFPRRDATSSVKTACAAGSIFLVCLRGCMVIFRGSTTSGLQGSSVFVVEPAKSFCSGGISGPVIQKDLSGSPQKPWWKVSDPWTGSETLSLRFSGSIDCL</sequence>
<proteinExistence type="predicted"/>
<protein>
    <submittedName>
        <fullName evidence="1">Uncharacterized protein</fullName>
    </submittedName>
</protein>
<dbReference type="AlphaFoldDB" id="A0A1R0GNA7"/>
<dbReference type="EMBL" id="LSSL01006637">
    <property type="protein sequence ID" value="OLY78366.1"/>
    <property type="molecule type" value="Genomic_DNA"/>
</dbReference>
<keyword evidence="2" id="KW-1185">Reference proteome</keyword>
<evidence type="ECO:0000313" key="1">
    <source>
        <dbReference type="EMBL" id="OLY78366.1"/>
    </source>
</evidence>
<organism evidence="1 2">
    <name type="scientific">Smittium mucronatum</name>
    <dbReference type="NCBI Taxonomy" id="133383"/>
    <lineage>
        <taxon>Eukaryota</taxon>
        <taxon>Fungi</taxon>
        <taxon>Fungi incertae sedis</taxon>
        <taxon>Zoopagomycota</taxon>
        <taxon>Kickxellomycotina</taxon>
        <taxon>Harpellomycetes</taxon>
        <taxon>Harpellales</taxon>
        <taxon>Legeriomycetaceae</taxon>
        <taxon>Smittium</taxon>
    </lineage>
</organism>
<evidence type="ECO:0000313" key="2">
    <source>
        <dbReference type="Proteomes" id="UP000187455"/>
    </source>
</evidence>
<name>A0A1R0GNA7_9FUNG</name>
<accession>A0A1R0GNA7</accession>
<reference evidence="1 2" key="1">
    <citation type="journal article" date="2016" name="Mol. Biol. Evol.">
        <title>Genome-Wide Survey of Gut Fungi (Harpellales) Reveals the First Horizontally Transferred Ubiquitin Gene from a Mosquito Host.</title>
        <authorList>
            <person name="Wang Y."/>
            <person name="White M.M."/>
            <person name="Kvist S."/>
            <person name="Moncalvo J.M."/>
        </authorList>
    </citation>
    <scope>NUCLEOTIDE SEQUENCE [LARGE SCALE GENOMIC DNA]</scope>
    <source>
        <strain evidence="1 2">ALG-7-W6</strain>
    </source>
</reference>
<gene>
    <name evidence="1" type="ORF">AYI68_g7592</name>
</gene>
<comment type="caution">
    <text evidence="1">The sequence shown here is derived from an EMBL/GenBank/DDBJ whole genome shotgun (WGS) entry which is preliminary data.</text>
</comment>
<dbReference type="Proteomes" id="UP000187455">
    <property type="component" value="Unassembled WGS sequence"/>
</dbReference>